<name>A0A1D3KAL3_PSEVE</name>
<dbReference type="EMBL" id="LT599585">
    <property type="protein sequence ID" value="SBW85241.1"/>
    <property type="molecule type" value="Genomic_DNA"/>
</dbReference>
<evidence type="ECO:0000313" key="1">
    <source>
        <dbReference type="EMBL" id="SBW85241.1"/>
    </source>
</evidence>
<geneLocation type="plasmid" evidence="2">
    <name>pve_Plasmid</name>
</geneLocation>
<dbReference type="Gene3D" id="3.40.50.10140">
    <property type="entry name" value="Toll/interleukin-1 receptor homology (TIR) domain"/>
    <property type="match status" value="1"/>
</dbReference>
<gene>
    <name evidence="1" type="ORF">PVE_P0201</name>
</gene>
<accession>A0A1D3KAL3</accession>
<dbReference type="InterPro" id="IPR035897">
    <property type="entry name" value="Toll_tir_struct_dom_sf"/>
</dbReference>
<evidence type="ECO:0008006" key="3">
    <source>
        <dbReference type="Google" id="ProtNLM"/>
    </source>
</evidence>
<sequence>MSLLTEAEVIARSRTVSRQSNIFKSTASTQVYDVFLSHSSNEPLEIIYGIKGYLEDANLTVYIDKVDDPQLSPDHVTPETAEILRMRMKSSKSLLYVYSRHSTKSRWMPWELGYFDALRGSVGILRKGSIIPTFQAST</sequence>
<dbReference type="SUPFAM" id="SSF52200">
    <property type="entry name" value="Toll/Interleukin receptor TIR domain"/>
    <property type="match status" value="1"/>
</dbReference>
<evidence type="ECO:0000313" key="2">
    <source>
        <dbReference type="Proteomes" id="UP000245431"/>
    </source>
</evidence>
<protein>
    <recommendedName>
        <fullName evidence="3">TIR domain-containing protein</fullName>
    </recommendedName>
</protein>
<reference evidence="2" key="1">
    <citation type="submission" date="2016-07" db="EMBL/GenBank/DDBJ databases">
        <authorList>
            <person name="Florea S."/>
            <person name="Webb J.S."/>
            <person name="Jaromczyk J."/>
            <person name="Schardl C.L."/>
        </authorList>
    </citation>
    <scope>NUCLEOTIDE SEQUENCE [LARGE SCALE GENOMIC DNA]</scope>
    <source>
        <strain evidence="2">1YdBTEX2</strain>
        <plasmid evidence="2">Plasmid pve_Plasmid</plasmid>
    </source>
</reference>
<keyword evidence="1" id="KW-0614">Plasmid</keyword>
<dbReference type="Proteomes" id="UP000245431">
    <property type="component" value="Plasmid PVE_plasmid"/>
</dbReference>
<proteinExistence type="predicted"/>
<dbReference type="AlphaFoldDB" id="A0A1D3KAL3"/>
<organism evidence="1 2">
    <name type="scientific">Pseudomonas veronii 1YdBTEX2</name>
    <dbReference type="NCBI Taxonomy" id="1295141"/>
    <lineage>
        <taxon>Bacteria</taxon>
        <taxon>Pseudomonadati</taxon>
        <taxon>Pseudomonadota</taxon>
        <taxon>Gammaproteobacteria</taxon>
        <taxon>Pseudomonadales</taxon>
        <taxon>Pseudomonadaceae</taxon>
        <taxon>Pseudomonas</taxon>
    </lineage>
</organism>